<evidence type="ECO:0000313" key="3">
    <source>
        <dbReference type="EMBL" id="PRY37207.1"/>
    </source>
</evidence>
<gene>
    <name evidence="3" type="ORF">CLV43_11018</name>
</gene>
<dbReference type="SUPFAM" id="SSF56601">
    <property type="entry name" value="beta-lactamase/transpeptidase-like"/>
    <property type="match status" value="1"/>
</dbReference>
<dbReference type="GO" id="GO:0071972">
    <property type="term" value="F:peptidoglycan L,D-transpeptidase activity"/>
    <property type="evidence" value="ECO:0007669"/>
    <property type="project" value="TreeGrafter"/>
</dbReference>
<dbReference type="InterPro" id="IPR012338">
    <property type="entry name" value="Beta-lactam/transpept-like"/>
</dbReference>
<evidence type="ECO:0000259" key="1">
    <source>
        <dbReference type="Pfam" id="PF00905"/>
    </source>
</evidence>
<proteinExistence type="predicted"/>
<dbReference type="PANTHER" id="PTHR30627">
    <property type="entry name" value="PEPTIDOGLYCAN D,D-TRANSPEPTIDASE"/>
    <property type="match status" value="1"/>
</dbReference>
<feature type="domain" description="NTF2-like N-terminal transpeptidase" evidence="2">
    <location>
        <begin position="50"/>
        <end position="161"/>
    </location>
</feature>
<name>A0A2T0SUW5_9PSEU</name>
<dbReference type="PANTHER" id="PTHR30627:SF24">
    <property type="entry name" value="PENICILLIN-BINDING PROTEIN 4B"/>
    <property type="match status" value="1"/>
</dbReference>
<dbReference type="GO" id="GO:0008658">
    <property type="term" value="F:penicillin binding"/>
    <property type="evidence" value="ECO:0007669"/>
    <property type="project" value="InterPro"/>
</dbReference>
<dbReference type="InterPro" id="IPR001460">
    <property type="entry name" value="PCN-bd_Tpept"/>
</dbReference>
<dbReference type="OrthoDB" id="5241017at2"/>
<dbReference type="Gene3D" id="3.40.710.10">
    <property type="entry name" value="DD-peptidase/beta-lactamase superfamily"/>
    <property type="match status" value="1"/>
</dbReference>
<accession>A0A2T0SUW5</accession>
<dbReference type="Pfam" id="PF00905">
    <property type="entry name" value="Transpeptidase"/>
    <property type="match status" value="1"/>
</dbReference>
<dbReference type="GO" id="GO:0005886">
    <property type="term" value="C:plasma membrane"/>
    <property type="evidence" value="ECO:0007669"/>
    <property type="project" value="TreeGrafter"/>
</dbReference>
<keyword evidence="4" id="KW-1185">Reference proteome</keyword>
<dbReference type="RefSeq" id="WP_106191481.1">
    <property type="nucleotide sequence ID" value="NZ_PVTF01000010.1"/>
</dbReference>
<evidence type="ECO:0000259" key="2">
    <source>
        <dbReference type="Pfam" id="PF05223"/>
    </source>
</evidence>
<dbReference type="GO" id="GO:0046677">
    <property type="term" value="P:response to antibiotic"/>
    <property type="evidence" value="ECO:0007669"/>
    <property type="project" value="InterPro"/>
</dbReference>
<dbReference type="Proteomes" id="UP000239494">
    <property type="component" value="Unassembled WGS sequence"/>
</dbReference>
<dbReference type="InterPro" id="IPR050515">
    <property type="entry name" value="Beta-lactam/transpept"/>
</dbReference>
<dbReference type="EMBL" id="PVTF01000010">
    <property type="protein sequence ID" value="PRY37207.1"/>
    <property type="molecule type" value="Genomic_DNA"/>
</dbReference>
<dbReference type="InterPro" id="IPR007887">
    <property type="entry name" value="MecA_N"/>
</dbReference>
<evidence type="ECO:0000313" key="4">
    <source>
        <dbReference type="Proteomes" id="UP000239494"/>
    </source>
</evidence>
<feature type="domain" description="Penicillin-binding protein transpeptidase" evidence="1">
    <location>
        <begin position="260"/>
        <end position="520"/>
    </location>
</feature>
<organism evidence="3 4">
    <name type="scientific">Umezawaea tangerina</name>
    <dbReference type="NCBI Taxonomy" id="84725"/>
    <lineage>
        <taxon>Bacteria</taxon>
        <taxon>Bacillati</taxon>
        <taxon>Actinomycetota</taxon>
        <taxon>Actinomycetes</taxon>
        <taxon>Pseudonocardiales</taxon>
        <taxon>Pseudonocardiaceae</taxon>
        <taxon>Umezawaea</taxon>
    </lineage>
</organism>
<dbReference type="GO" id="GO:0071555">
    <property type="term" value="P:cell wall organization"/>
    <property type="evidence" value="ECO:0007669"/>
    <property type="project" value="TreeGrafter"/>
</dbReference>
<sequence length="533" mass="53461">MQGRTRRLVLVGGGLAAAVVIGIGASVVWGSDDPSAGSAAFEAEEPASTTPGTAAQDFVAAFSAGDVAKAAATTDAEQPATAALGRSRTGMSTSAFTARVGAVPAVGAEAASATVPADVTWTLPGGTPWQYQTSFEVRRDGGKWRVHWTPAVLHPALVEGQALKFVPVSGQGALLDRDGKPLPEDTGAYAKAVLPGVRSEIGTVDGKPGWKVLVVDAADAPVSTVQEKKAVVTQSATVTLDKAVQDAAQAAVDGVPQEAAIVAIDTGSGEILAVAQNAAATATGPVALGYLHEPGSTFKMVTAAAALEDGAVTADTPVECPGEAVVGTRKIPNEGRFALGTVPLRQAFAQSCNTTFGKLAGEMSGTELTATAKQFGIGADYDVAGISTNTGKVPAAADVAERVENGIGQGRVQTTPFGMALAAATVATGRTPVPKLIREIPTKVNTAPTPLPAAAAEALRPMMREVVTGGTATALGGFGPVSGKTGTAQFGDGTHAHGWFVGYRDTMAFAVLVVDGGSSKAAVGVTATFLGPL</sequence>
<dbReference type="AlphaFoldDB" id="A0A2T0SUW5"/>
<dbReference type="Pfam" id="PF05223">
    <property type="entry name" value="MecA_N"/>
    <property type="match status" value="1"/>
</dbReference>
<protein>
    <submittedName>
        <fullName evidence="3">MecA-like transpeptidase family protein</fullName>
    </submittedName>
</protein>
<comment type="caution">
    <text evidence="3">The sequence shown here is derived from an EMBL/GenBank/DDBJ whole genome shotgun (WGS) entry which is preliminary data.</text>
</comment>
<reference evidence="3 4" key="1">
    <citation type="submission" date="2018-03" db="EMBL/GenBank/DDBJ databases">
        <title>Genomic Encyclopedia of Archaeal and Bacterial Type Strains, Phase II (KMG-II): from individual species to whole genera.</title>
        <authorList>
            <person name="Goeker M."/>
        </authorList>
    </citation>
    <scope>NUCLEOTIDE SEQUENCE [LARGE SCALE GENOMIC DNA]</scope>
    <source>
        <strain evidence="3 4">DSM 44720</strain>
    </source>
</reference>